<accession>A0A9Q3H3V1</accession>
<evidence type="ECO:0000313" key="2">
    <source>
        <dbReference type="EMBL" id="MBW0490301.1"/>
    </source>
</evidence>
<feature type="region of interest" description="Disordered" evidence="1">
    <location>
        <begin position="118"/>
        <end position="147"/>
    </location>
</feature>
<evidence type="ECO:0000313" key="3">
    <source>
        <dbReference type="Proteomes" id="UP000765509"/>
    </source>
</evidence>
<protein>
    <submittedName>
        <fullName evidence="2">Uncharacterized protein</fullName>
    </submittedName>
</protein>
<dbReference type="AlphaFoldDB" id="A0A9Q3H3V1"/>
<name>A0A9Q3H3V1_9BASI</name>
<reference evidence="2" key="1">
    <citation type="submission" date="2021-03" db="EMBL/GenBank/DDBJ databases">
        <title>Draft genome sequence of rust myrtle Austropuccinia psidii MF-1, a brazilian biotype.</title>
        <authorList>
            <person name="Quecine M.C."/>
            <person name="Pachon D.M.R."/>
            <person name="Bonatelli M.L."/>
            <person name="Correr F.H."/>
            <person name="Franceschini L.M."/>
            <person name="Leite T.F."/>
            <person name="Margarido G.R.A."/>
            <person name="Almeida C.A."/>
            <person name="Ferrarezi J.A."/>
            <person name="Labate C.A."/>
        </authorList>
    </citation>
    <scope>NUCLEOTIDE SEQUENCE</scope>
    <source>
        <strain evidence="2">MF-1</strain>
    </source>
</reference>
<sequence length="208" mass="23876">MPLSNVRWYLGRKKDGPFGKDFPVSEASTPYVTGSRKRDVERWTNVRGPIATGGRPIYSSWDVPISRINSQCVDLELIHWPTLKYFTFSTFFQETPKPIHFHYPKKFPAYLVHAPSSIPPPSPHPSTSRPSLASQLRPSPIPQPRESPIIISQQLQPVAISSGRREDQLPLLFPAAQVFQRREHWPVWVNREYSNMKNEGQDSVARMF</sequence>
<organism evidence="2 3">
    <name type="scientific">Austropuccinia psidii MF-1</name>
    <dbReference type="NCBI Taxonomy" id="1389203"/>
    <lineage>
        <taxon>Eukaryota</taxon>
        <taxon>Fungi</taxon>
        <taxon>Dikarya</taxon>
        <taxon>Basidiomycota</taxon>
        <taxon>Pucciniomycotina</taxon>
        <taxon>Pucciniomycetes</taxon>
        <taxon>Pucciniales</taxon>
        <taxon>Sphaerophragmiaceae</taxon>
        <taxon>Austropuccinia</taxon>
    </lineage>
</organism>
<dbReference type="Proteomes" id="UP000765509">
    <property type="component" value="Unassembled WGS sequence"/>
</dbReference>
<proteinExistence type="predicted"/>
<gene>
    <name evidence="2" type="ORF">O181_030016</name>
</gene>
<dbReference type="EMBL" id="AVOT02010505">
    <property type="protein sequence ID" value="MBW0490301.1"/>
    <property type="molecule type" value="Genomic_DNA"/>
</dbReference>
<keyword evidence="3" id="KW-1185">Reference proteome</keyword>
<evidence type="ECO:0000256" key="1">
    <source>
        <dbReference type="SAM" id="MobiDB-lite"/>
    </source>
</evidence>
<comment type="caution">
    <text evidence="2">The sequence shown here is derived from an EMBL/GenBank/DDBJ whole genome shotgun (WGS) entry which is preliminary data.</text>
</comment>